<dbReference type="InterPro" id="IPR001646">
    <property type="entry name" value="5peptide_repeat"/>
</dbReference>
<dbReference type="Pfam" id="PF12867">
    <property type="entry name" value="DinB_2"/>
    <property type="match status" value="1"/>
</dbReference>
<dbReference type="InterPro" id="IPR024775">
    <property type="entry name" value="DinB-like"/>
</dbReference>
<dbReference type="EMBL" id="JABENB010000003">
    <property type="protein sequence ID" value="NNG40963.1"/>
    <property type="molecule type" value="Genomic_DNA"/>
</dbReference>
<evidence type="ECO:0000259" key="1">
    <source>
        <dbReference type="Pfam" id="PF12867"/>
    </source>
</evidence>
<reference evidence="2 3" key="1">
    <citation type="submission" date="2020-05" db="EMBL/GenBank/DDBJ databases">
        <title>Flexivirga sp. ID2601S isolated from air conditioner.</title>
        <authorList>
            <person name="Kim D.H."/>
        </authorList>
    </citation>
    <scope>NUCLEOTIDE SEQUENCE [LARGE SCALE GENOMIC DNA]</scope>
    <source>
        <strain evidence="2 3">ID2601S</strain>
    </source>
</reference>
<dbReference type="Gene3D" id="1.20.120.450">
    <property type="entry name" value="dinb family like domain"/>
    <property type="match status" value="1"/>
</dbReference>
<organism evidence="2 3">
    <name type="scientific">Flexivirga aerilata</name>
    <dbReference type="NCBI Taxonomy" id="1656889"/>
    <lineage>
        <taxon>Bacteria</taxon>
        <taxon>Bacillati</taxon>
        <taxon>Actinomycetota</taxon>
        <taxon>Actinomycetes</taxon>
        <taxon>Micrococcales</taxon>
        <taxon>Dermacoccaceae</taxon>
        <taxon>Flexivirga</taxon>
    </lineage>
</organism>
<evidence type="ECO:0000313" key="2">
    <source>
        <dbReference type="EMBL" id="NNG40963.1"/>
    </source>
</evidence>
<dbReference type="SUPFAM" id="SSF109854">
    <property type="entry name" value="DinB/YfiT-like putative metalloenzymes"/>
    <property type="match status" value="1"/>
</dbReference>
<feature type="domain" description="DinB-like" evidence="1">
    <location>
        <begin position="96"/>
        <end position="237"/>
    </location>
</feature>
<keyword evidence="3" id="KW-1185">Reference proteome</keyword>
<evidence type="ECO:0000313" key="3">
    <source>
        <dbReference type="Proteomes" id="UP000557772"/>
    </source>
</evidence>
<dbReference type="Proteomes" id="UP000557772">
    <property type="component" value="Unassembled WGS sequence"/>
</dbReference>
<sequence length="256" mass="28629">MTSKPEHPPAVKSFRDANLRGARFRSCELSEASMRGVIVAGMEVDSPWLFDGDEPFLVNGVDVLPYVDAELDKRFPGRGQRHADTPDGLRDAWAVLQRAWAATTERVAAMPPGTVDVSVDEEWSFAQTLRHLVMATDVWLGRSILGRDPGYHPIGLPYDGYAEDGNDTSFFTTEKPSYDEVLAARADRVGMVADYLAQVTPEELRIQRANPWAPQYPETTLSCLHTILDEEWEHLRYAERDLDAIARADTPSGERP</sequence>
<proteinExistence type="predicted"/>
<gene>
    <name evidence="2" type="ORF">HJ588_17020</name>
</gene>
<accession>A0A849ALI6</accession>
<dbReference type="Pfam" id="PF00805">
    <property type="entry name" value="Pentapeptide"/>
    <property type="match status" value="1"/>
</dbReference>
<comment type="caution">
    <text evidence="2">The sequence shown here is derived from an EMBL/GenBank/DDBJ whole genome shotgun (WGS) entry which is preliminary data.</text>
</comment>
<dbReference type="AlphaFoldDB" id="A0A849ALI6"/>
<name>A0A849ALI6_9MICO</name>
<dbReference type="InterPro" id="IPR034660">
    <property type="entry name" value="DinB/YfiT-like"/>
</dbReference>
<dbReference type="RefSeq" id="WP_171157827.1">
    <property type="nucleotide sequence ID" value="NZ_JABENB010000003.1"/>
</dbReference>
<protein>
    <submittedName>
        <fullName evidence="2">DinB family protein</fullName>
    </submittedName>
</protein>